<dbReference type="EMBL" id="CAAE01014633">
    <property type="protein sequence ID" value="CAG01222.1"/>
    <property type="molecule type" value="Genomic_DNA"/>
</dbReference>
<dbReference type="GO" id="GO:0006355">
    <property type="term" value="P:regulation of DNA-templated transcription"/>
    <property type="evidence" value="ECO:0007669"/>
    <property type="project" value="UniProtKB-ARBA"/>
</dbReference>
<name>Q4SDR0_TETNG</name>
<evidence type="ECO:0000256" key="6">
    <source>
        <dbReference type="SAM" id="MobiDB-lite"/>
    </source>
</evidence>
<protein>
    <submittedName>
        <fullName evidence="8">(spotted green pufferfish) hypothetical protein</fullName>
    </submittedName>
</protein>
<dbReference type="SMART" id="SM00549">
    <property type="entry name" value="TAFH"/>
    <property type="match status" value="1"/>
</dbReference>
<feature type="compositionally biased region" description="Low complexity" evidence="6">
    <location>
        <begin position="297"/>
        <end position="309"/>
    </location>
</feature>
<comment type="similarity">
    <text evidence="2">Belongs to the TAF4 family.</text>
</comment>
<gene>
    <name evidence="8" type="ORF">GSTENG00019916001</name>
</gene>
<evidence type="ECO:0000313" key="8">
    <source>
        <dbReference type="EMBL" id="CAG01222.1"/>
    </source>
</evidence>
<evidence type="ECO:0000256" key="4">
    <source>
        <dbReference type="ARBA" id="ARBA00023163"/>
    </source>
</evidence>
<dbReference type="KEGG" id="tng:GSTEN00019916G001"/>
<evidence type="ECO:0000259" key="7">
    <source>
        <dbReference type="PROSITE" id="PS51119"/>
    </source>
</evidence>
<dbReference type="Gene3D" id="1.10.20.10">
    <property type="entry name" value="Histone, subunit A"/>
    <property type="match status" value="1"/>
</dbReference>
<dbReference type="GO" id="GO:0005669">
    <property type="term" value="C:transcription factor TFIID complex"/>
    <property type="evidence" value="ECO:0007669"/>
    <property type="project" value="InterPro"/>
</dbReference>
<dbReference type="InterPro" id="IPR037249">
    <property type="entry name" value="TAFH/NHR1_dom_sf"/>
</dbReference>
<dbReference type="GO" id="GO:0046982">
    <property type="term" value="F:protein heterodimerization activity"/>
    <property type="evidence" value="ECO:0007669"/>
    <property type="project" value="InterPro"/>
</dbReference>
<feature type="region of interest" description="Disordered" evidence="6">
    <location>
        <begin position="968"/>
        <end position="991"/>
    </location>
</feature>
<keyword evidence="5" id="KW-0539">Nucleus</keyword>
<organism evidence="8">
    <name type="scientific">Tetraodon nigroviridis</name>
    <name type="common">Spotted green pufferfish</name>
    <name type="synonym">Chelonodon nigroviridis</name>
    <dbReference type="NCBI Taxonomy" id="99883"/>
    <lineage>
        <taxon>Eukaryota</taxon>
        <taxon>Metazoa</taxon>
        <taxon>Chordata</taxon>
        <taxon>Craniata</taxon>
        <taxon>Vertebrata</taxon>
        <taxon>Euteleostomi</taxon>
        <taxon>Actinopterygii</taxon>
        <taxon>Neopterygii</taxon>
        <taxon>Teleostei</taxon>
        <taxon>Neoteleostei</taxon>
        <taxon>Acanthomorphata</taxon>
        <taxon>Eupercaria</taxon>
        <taxon>Tetraodontiformes</taxon>
        <taxon>Tetradontoidea</taxon>
        <taxon>Tetraodontidae</taxon>
        <taxon>Tetraodon</taxon>
    </lineage>
</organism>
<evidence type="ECO:0000256" key="3">
    <source>
        <dbReference type="ARBA" id="ARBA00023015"/>
    </source>
</evidence>
<dbReference type="InterPro" id="IPR003894">
    <property type="entry name" value="TAFH_NHR1"/>
</dbReference>
<dbReference type="GO" id="GO:0003677">
    <property type="term" value="F:DNA binding"/>
    <property type="evidence" value="ECO:0007669"/>
    <property type="project" value="TreeGrafter"/>
</dbReference>
<dbReference type="Gene3D" id="1.20.120.1110">
    <property type="entry name" value="TAFH/NHR1 domain"/>
    <property type="match status" value="1"/>
</dbReference>
<keyword evidence="4" id="KW-0804">Transcription</keyword>
<dbReference type="Pfam" id="PF05236">
    <property type="entry name" value="TAF4"/>
    <property type="match status" value="1"/>
</dbReference>
<dbReference type="Pfam" id="PF07531">
    <property type="entry name" value="TAFH"/>
    <property type="match status" value="1"/>
</dbReference>
<dbReference type="InterPro" id="IPR007900">
    <property type="entry name" value="TAF4_C"/>
</dbReference>
<feature type="compositionally biased region" description="Polar residues" evidence="6">
    <location>
        <begin position="103"/>
        <end position="134"/>
    </location>
</feature>
<reference evidence="8" key="1">
    <citation type="journal article" date="2004" name="Nature">
        <title>Genome duplication in the teleost fish Tetraodon nigroviridis reveals the early vertebrate proto-karyotype.</title>
        <authorList>
            <person name="Jaillon O."/>
            <person name="Aury J.-M."/>
            <person name="Brunet F."/>
            <person name="Petit J.-L."/>
            <person name="Stange-Thomann N."/>
            <person name="Mauceli E."/>
            <person name="Bouneau L."/>
            <person name="Fischer C."/>
            <person name="Ozouf-Costaz C."/>
            <person name="Bernot A."/>
            <person name="Nicaud S."/>
            <person name="Jaffe D."/>
            <person name="Fisher S."/>
            <person name="Lutfalla G."/>
            <person name="Dossat C."/>
            <person name="Segurens B."/>
            <person name="Dasilva C."/>
            <person name="Salanoubat M."/>
            <person name="Levy M."/>
            <person name="Boudet N."/>
            <person name="Castellano S."/>
            <person name="Anthouard V."/>
            <person name="Jubin C."/>
            <person name="Castelli V."/>
            <person name="Katinka M."/>
            <person name="Vacherie B."/>
            <person name="Biemont C."/>
            <person name="Skalli Z."/>
            <person name="Cattolico L."/>
            <person name="Poulain J."/>
            <person name="De Berardinis V."/>
            <person name="Cruaud C."/>
            <person name="Duprat S."/>
            <person name="Brottier P."/>
            <person name="Coutanceau J.-P."/>
            <person name="Gouzy J."/>
            <person name="Parra G."/>
            <person name="Lardier G."/>
            <person name="Chapple C."/>
            <person name="McKernan K.J."/>
            <person name="McEwan P."/>
            <person name="Bosak S."/>
            <person name="Kellis M."/>
            <person name="Volff J.-N."/>
            <person name="Guigo R."/>
            <person name="Zody M.C."/>
            <person name="Mesirov J."/>
            <person name="Lindblad-Toh K."/>
            <person name="Birren B."/>
            <person name="Nusbaum C."/>
            <person name="Kahn D."/>
            <person name="Robinson-Rechavi M."/>
            <person name="Laudet V."/>
            <person name="Schachter V."/>
            <person name="Quetier F."/>
            <person name="Saurin W."/>
            <person name="Scarpelli C."/>
            <person name="Wincker P."/>
            <person name="Lander E.S."/>
            <person name="Weissenbach J."/>
            <person name="Roest Crollius H."/>
        </authorList>
    </citation>
    <scope>NUCLEOTIDE SEQUENCE [LARGE SCALE GENOMIC DNA]</scope>
</reference>
<evidence type="ECO:0000256" key="2">
    <source>
        <dbReference type="ARBA" id="ARBA00006178"/>
    </source>
</evidence>
<feature type="compositionally biased region" description="Basic and acidic residues" evidence="6">
    <location>
        <begin position="312"/>
        <end position="326"/>
    </location>
</feature>
<dbReference type="GO" id="GO:0016251">
    <property type="term" value="F:RNA polymerase II general transcription initiation factor activity"/>
    <property type="evidence" value="ECO:0007669"/>
    <property type="project" value="TreeGrafter"/>
</dbReference>
<dbReference type="InterPro" id="IPR045144">
    <property type="entry name" value="TAF4"/>
</dbReference>
<accession>Q4SDR0</accession>
<dbReference type="SUPFAM" id="SSF47113">
    <property type="entry name" value="Histone-fold"/>
    <property type="match status" value="1"/>
</dbReference>
<feature type="compositionally biased region" description="Low complexity" evidence="6">
    <location>
        <begin position="73"/>
        <end position="83"/>
    </location>
</feature>
<feature type="compositionally biased region" description="Polar residues" evidence="6">
    <location>
        <begin position="28"/>
        <end position="39"/>
    </location>
</feature>
<reference evidence="8" key="2">
    <citation type="submission" date="2004-02" db="EMBL/GenBank/DDBJ databases">
        <authorList>
            <consortium name="Genoscope"/>
            <consortium name="Whitehead Institute Centre for Genome Research"/>
        </authorList>
    </citation>
    <scope>NUCLEOTIDE SEQUENCE</scope>
</reference>
<evidence type="ECO:0000256" key="5">
    <source>
        <dbReference type="ARBA" id="ARBA00023242"/>
    </source>
</evidence>
<proteinExistence type="inferred from homology"/>
<feature type="region of interest" description="Disordered" evidence="6">
    <location>
        <begin position="24"/>
        <end position="141"/>
    </location>
</feature>
<dbReference type="GO" id="GO:0006367">
    <property type="term" value="P:transcription initiation at RNA polymerase II promoter"/>
    <property type="evidence" value="ECO:0007669"/>
    <property type="project" value="TreeGrafter"/>
</dbReference>
<feature type="region of interest" description="Disordered" evidence="6">
    <location>
        <begin position="526"/>
        <end position="546"/>
    </location>
</feature>
<dbReference type="SUPFAM" id="SSF158553">
    <property type="entry name" value="TAFH domain-like"/>
    <property type="match status" value="1"/>
</dbReference>
<dbReference type="InterPro" id="IPR009072">
    <property type="entry name" value="Histone-fold"/>
</dbReference>
<dbReference type="PANTHER" id="PTHR15138">
    <property type="entry name" value="TRANSCRIPTION INITIATION FACTOR TFIID SUBUNIT 4"/>
    <property type="match status" value="1"/>
</dbReference>
<feature type="compositionally biased region" description="Polar residues" evidence="6">
    <location>
        <begin position="528"/>
        <end position="541"/>
    </location>
</feature>
<evidence type="ECO:0000256" key="1">
    <source>
        <dbReference type="ARBA" id="ARBA00004123"/>
    </source>
</evidence>
<feature type="region of interest" description="Disordered" evidence="6">
    <location>
        <begin position="294"/>
        <end position="326"/>
    </location>
</feature>
<dbReference type="OrthoDB" id="21060at2759"/>
<dbReference type="CDD" id="cd08045">
    <property type="entry name" value="HFD_TAF4"/>
    <property type="match status" value="1"/>
</dbReference>
<feature type="domain" description="TAFH" evidence="7">
    <location>
        <begin position="632"/>
        <end position="729"/>
    </location>
</feature>
<dbReference type="FunFam" id="1.20.120.1110:FF:000003">
    <property type="entry name" value="Transcription initiation factor TFIID subunit 4"/>
    <property type="match status" value="1"/>
</dbReference>
<dbReference type="PROSITE" id="PS51119">
    <property type="entry name" value="TAFH"/>
    <property type="match status" value="1"/>
</dbReference>
<comment type="caution">
    <text evidence="8">The sequence shown here is derived from an EMBL/GenBank/DDBJ whole genome shotgun (WGS) entry which is preliminary data.</text>
</comment>
<feature type="region of interest" description="Disordered" evidence="6">
    <location>
        <begin position="156"/>
        <end position="192"/>
    </location>
</feature>
<comment type="subcellular location">
    <subcellularLocation>
        <location evidence="1">Nucleus</location>
    </subcellularLocation>
</comment>
<feature type="compositionally biased region" description="Basic and acidic residues" evidence="6">
    <location>
        <begin position="87"/>
        <end position="102"/>
    </location>
</feature>
<keyword evidence="3" id="KW-0805">Transcription regulation</keyword>
<feature type="compositionally biased region" description="Basic and acidic residues" evidence="6">
    <location>
        <begin position="973"/>
        <end position="991"/>
    </location>
</feature>
<dbReference type="PANTHER" id="PTHR15138:SF22">
    <property type="entry name" value="TAFH DOMAIN-CONTAINING PROTEIN"/>
    <property type="match status" value="1"/>
</dbReference>
<dbReference type="AlphaFoldDB" id="Q4SDR0"/>
<sequence>MAGASDPLEDMLFSEVDEKAVSDLVGSLESQLAGQSNPAGKTEENGGTGSVPPANHHLGKTLPASVGTTTPEQQQQQQQQQQQGRRNKPEMRQDVNSKDVSPDRTSTSPSQGCSPPPASTTSAAGVNATSSGSVSHRAPVTTLTESAVSTLATTQARISTTSERGSKVVPGTGEASTEANPPRKRITTPRRAASARIKSLNGAAVTTRRSSNTVMAENVNASPADTNTTTHNSTPAVRSPINTSTFTLSHANLPVGQSAVALDRGTPTIALQRLPNHIVAIAQNGNGTSVSALVQQSPRTAPAASSASPVNQEKEVTDTAPCKKDDCQSKTVLSSQSSTVNSVINAVSTAPRVVTPPLTTTAAATTTTTVTQPLSSAAAPACSTGAAATTSVCATSQISTVTTTLTMVRPAAPSPTATVATAAPAQPRPGLSAPQRIVAPQLIVRPPQQQTTIQLPPGFTIPPGKVAGCCIYASFSIYVAQCAVYSLMNVPSGPLGMVLVRTELGQLVMVPQQALAQVQAQAQAQAQNNISPRPATPTTGASYRVATPQKGPLAPAVAVMAPQQTPVVMAPQGLSQAPSQPVQPPQSGIATASGAPVVSQVCFCAHYTPCPLHSTLKGAGTVTSARRPAEMQENVKKCKNFLATLIKLASHNSPSPETSKNVKALVQDLLDAKIEPEEFTSRLQAELKSSPQPYLVPFLKKSLPALRLSLLNSQQSLTQPPQQGVKTAPGGTPTAMVTGPAVRIHHPNSISTTGGANVLPTGTLAGHSGAVGIKTAGAVGGHVRMPVVITQSVRAQGMKKKKIKYATFRESTVGKGTIIQTGKSPLGMAVQISGNQKNKLNDPGGGSFRYILPEELLPFLVYLTWGQHFSKMPLRTAGYSLSLGSKRFGVTEVPMEAVTFISHAAQSRLRTVIEKVSTVAQHRLDSCKDDEYYEQTADVRSQLRFFEQLERIEKQRKDEQEREILLKAAKSRSRQEDPEQARLKQKAKEMQQQELAQMRQRDANLTALAAIGPRKKQQSECDFSKGVTGCLEACGCYWTVACSQLH</sequence>